<evidence type="ECO:0008006" key="3">
    <source>
        <dbReference type="Google" id="ProtNLM"/>
    </source>
</evidence>
<gene>
    <name evidence="1" type="ORF">GCM10008905_20830</name>
</gene>
<proteinExistence type="predicted"/>
<dbReference type="EMBL" id="BAAACF010000001">
    <property type="protein sequence ID" value="GAA0725463.1"/>
    <property type="molecule type" value="Genomic_DNA"/>
</dbReference>
<reference evidence="1 2" key="1">
    <citation type="journal article" date="2019" name="Int. J. Syst. Evol. Microbiol.">
        <title>The Global Catalogue of Microorganisms (GCM) 10K type strain sequencing project: providing services to taxonomists for standard genome sequencing and annotation.</title>
        <authorList>
            <consortium name="The Broad Institute Genomics Platform"/>
            <consortium name="The Broad Institute Genome Sequencing Center for Infectious Disease"/>
            <person name="Wu L."/>
            <person name="Ma J."/>
        </authorList>
    </citation>
    <scope>NUCLEOTIDE SEQUENCE [LARGE SCALE GENOMIC DNA]</scope>
    <source>
        <strain evidence="1 2">JCM 1405</strain>
    </source>
</reference>
<evidence type="ECO:0000313" key="1">
    <source>
        <dbReference type="EMBL" id="GAA0725463.1"/>
    </source>
</evidence>
<protein>
    <recommendedName>
        <fullName evidence="3">DUF2116 family Zn-ribbon domain-containing protein</fullName>
    </recommendedName>
</protein>
<comment type="caution">
    <text evidence="1">The sequence shown here is derived from an EMBL/GenBank/DDBJ whole genome shotgun (WGS) entry which is preliminary data.</text>
</comment>
<organism evidence="1 2">
    <name type="scientific">Clostridium malenominatum</name>
    <dbReference type="NCBI Taxonomy" id="1539"/>
    <lineage>
        <taxon>Bacteria</taxon>
        <taxon>Bacillati</taxon>
        <taxon>Bacillota</taxon>
        <taxon>Clostridia</taxon>
        <taxon>Eubacteriales</taxon>
        <taxon>Clostridiaceae</taxon>
        <taxon>Clostridium</taxon>
    </lineage>
</organism>
<evidence type="ECO:0000313" key="2">
    <source>
        <dbReference type="Proteomes" id="UP001500339"/>
    </source>
</evidence>
<dbReference type="RefSeq" id="WP_343769398.1">
    <property type="nucleotide sequence ID" value="NZ_BAAACF010000001.1"/>
</dbReference>
<accession>A0ABN1J0W5</accession>
<keyword evidence="2" id="KW-1185">Reference proteome</keyword>
<name>A0ABN1J0W5_9CLOT</name>
<sequence>MGKLFYCLDCKRVISKEEKCDYCNGENTKDLSYGAPVNVIGSKSKGTILKIKEGVVRLLVRDEYNNKFIKEYRPEELRKVL</sequence>
<dbReference type="Proteomes" id="UP001500339">
    <property type="component" value="Unassembled WGS sequence"/>
</dbReference>